<dbReference type="AlphaFoldDB" id="X8AKZ2"/>
<comment type="caution">
    <text evidence="1">The sequence shown here is derived from an EMBL/GenBank/DDBJ whole genome shotgun (WGS) entry which is preliminary data.</text>
</comment>
<gene>
    <name evidence="1" type="ORF">I553_3561</name>
</gene>
<reference evidence="1" key="1">
    <citation type="submission" date="2014-01" db="EMBL/GenBank/DDBJ databases">
        <authorList>
            <person name="Brown-Elliot B."/>
            <person name="Wallace R."/>
            <person name="Lenaerts A."/>
            <person name="Ordway D."/>
            <person name="DeGroote M.A."/>
            <person name="Parker T."/>
            <person name="Sizemore C."/>
            <person name="Tallon L.J."/>
            <person name="Sadzewicz L.K."/>
            <person name="Sengamalay N."/>
            <person name="Fraser C.M."/>
            <person name="Hine E."/>
            <person name="Shefchek K.A."/>
            <person name="Das S.P."/>
            <person name="Tettelin H."/>
        </authorList>
    </citation>
    <scope>NUCLEOTIDE SEQUENCE [LARGE SCALE GENOMIC DNA]</scope>
    <source>
        <strain evidence="1">4042</strain>
    </source>
</reference>
<protein>
    <submittedName>
        <fullName evidence="1">Uncharacterized protein</fullName>
    </submittedName>
</protein>
<dbReference type="EMBL" id="JAOB01000054">
    <property type="protein sequence ID" value="EUA32562.1"/>
    <property type="molecule type" value="Genomic_DNA"/>
</dbReference>
<dbReference type="PATRIC" id="fig|1299334.3.peg.5685"/>
<name>X8AKZ2_MYCXE</name>
<sequence length="95" mass="10540">MMAWRARRAWRAHDVAVLLWRLCIEHRRSLAVRAGRLVDTQPSALRADVDGTECLTTAPVSRNAGMGYADDPHWPATGVRRMNAAAQCAGCRWPG</sequence>
<evidence type="ECO:0000313" key="1">
    <source>
        <dbReference type="EMBL" id="EUA32562.1"/>
    </source>
</evidence>
<organism evidence="1">
    <name type="scientific">Mycobacterium xenopi 4042</name>
    <dbReference type="NCBI Taxonomy" id="1299334"/>
    <lineage>
        <taxon>Bacteria</taxon>
        <taxon>Bacillati</taxon>
        <taxon>Actinomycetota</taxon>
        <taxon>Actinomycetes</taxon>
        <taxon>Mycobacteriales</taxon>
        <taxon>Mycobacteriaceae</taxon>
        <taxon>Mycobacterium</taxon>
    </lineage>
</organism>
<proteinExistence type="predicted"/>
<accession>X8AKZ2</accession>